<dbReference type="PROSITE" id="PS50850">
    <property type="entry name" value="MFS"/>
    <property type="match status" value="1"/>
</dbReference>
<feature type="transmembrane region" description="Helical" evidence="8">
    <location>
        <begin position="67"/>
        <end position="86"/>
    </location>
</feature>
<feature type="transmembrane region" description="Helical" evidence="8">
    <location>
        <begin position="345"/>
        <end position="364"/>
    </location>
</feature>
<feature type="transmembrane region" description="Helical" evidence="8">
    <location>
        <begin position="36"/>
        <end position="55"/>
    </location>
</feature>
<dbReference type="InterPro" id="IPR036259">
    <property type="entry name" value="MFS_trans_sf"/>
</dbReference>
<evidence type="ECO:0000256" key="2">
    <source>
        <dbReference type="ARBA" id="ARBA00008537"/>
    </source>
</evidence>
<dbReference type="PRINTS" id="PR01036">
    <property type="entry name" value="TCRTETB"/>
</dbReference>
<keyword evidence="4" id="KW-1003">Cell membrane</keyword>
<comment type="subcellular location">
    <subcellularLocation>
        <location evidence="1">Cell membrane</location>
        <topology evidence="1">Multi-pass membrane protein</topology>
    </subcellularLocation>
</comment>
<keyword evidence="3" id="KW-0813">Transport</keyword>
<evidence type="ECO:0000313" key="11">
    <source>
        <dbReference type="Proteomes" id="UP000002484"/>
    </source>
</evidence>
<evidence type="ECO:0000256" key="3">
    <source>
        <dbReference type="ARBA" id="ARBA00022448"/>
    </source>
</evidence>
<sequence>MLAICCSSLFIVGLDTTILNVGLPSLKHDLHAPDSGLQWTIDAYGLVIASLLLFSGSMGDRFGRKRVFRTGLILFSAGSLLCSLAPGLGWLIAFRMIQAVGGSMLNPVAMAIITNTFTERRERARAIGVWGAVIGLSMALGPVLGGVLVDGIGWRSIFWINVPIGLAAMVLTGLFVPESKAPRARRFDPAGQLLVAATLGTLTYGIIEAPSAGWASTQTIVMFVIAAVALVGLVIVETRREEALLDMRFFRSVPFSGATGIAVCAFAALGGFLFLNTLYLQNVRGYSALHAGLLTLPMAAFAAIMPPISGRLVGSRGPRPSLIVAGIALPASGLLLTFLGPHTSLVLLISAYVLFGIGFGMVNAPITNTAVSGMPVTQAGVAAAVASTSRQIGSALGVAILGSVAAHSAAGQVGRAAIDPTSAPAWWIMVGCGAAIGVLGVLTTGAWARGTAERTAALFSAQPARTEPSAALAVADRRAS</sequence>
<dbReference type="EMBL" id="CP002299">
    <property type="protein sequence ID" value="ADP84854.1"/>
    <property type="molecule type" value="Genomic_DNA"/>
</dbReference>
<dbReference type="SUPFAM" id="SSF103473">
    <property type="entry name" value="MFS general substrate transporter"/>
    <property type="match status" value="1"/>
</dbReference>
<dbReference type="GO" id="GO:0005886">
    <property type="term" value="C:plasma membrane"/>
    <property type="evidence" value="ECO:0007669"/>
    <property type="project" value="UniProtKB-SubCell"/>
</dbReference>
<feature type="transmembrane region" description="Helical" evidence="8">
    <location>
        <begin position="213"/>
        <end position="236"/>
    </location>
</feature>
<dbReference type="eggNOG" id="COG0477">
    <property type="taxonomic scope" value="Bacteria"/>
</dbReference>
<dbReference type="FunCoup" id="E3IUN8">
    <property type="interactions" value="46"/>
</dbReference>
<proteinExistence type="inferred from homology"/>
<evidence type="ECO:0000256" key="4">
    <source>
        <dbReference type="ARBA" id="ARBA00022475"/>
    </source>
</evidence>
<dbReference type="Gene3D" id="1.20.1720.10">
    <property type="entry name" value="Multidrug resistance protein D"/>
    <property type="match status" value="1"/>
</dbReference>
<evidence type="ECO:0000256" key="6">
    <source>
        <dbReference type="ARBA" id="ARBA00022989"/>
    </source>
</evidence>
<evidence type="ECO:0000313" key="10">
    <source>
        <dbReference type="EMBL" id="ADP84854.1"/>
    </source>
</evidence>
<dbReference type="Gene3D" id="1.20.1250.20">
    <property type="entry name" value="MFS general substrate transporter like domains"/>
    <property type="match status" value="1"/>
</dbReference>
<feature type="transmembrane region" description="Helical" evidence="8">
    <location>
        <begin position="126"/>
        <end position="145"/>
    </location>
</feature>
<comment type="similarity">
    <text evidence="2">Belongs to the major facilitator superfamily. EmrB family.</text>
</comment>
<accession>E3IUN8</accession>
<keyword evidence="5 8" id="KW-0812">Transmembrane</keyword>
<feature type="transmembrane region" description="Helical" evidence="8">
    <location>
        <begin position="395"/>
        <end position="413"/>
    </location>
</feature>
<keyword evidence="11" id="KW-1185">Reference proteome</keyword>
<dbReference type="CDD" id="cd17321">
    <property type="entry name" value="MFS_MMR_MDR_like"/>
    <property type="match status" value="1"/>
</dbReference>
<dbReference type="PANTHER" id="PTHR42718">
    <property type="entry name" value="MAJOR FACILITATOR SUPERFAMILY MULTIDRUG TRANSPORTER MFSC"/>
    <property type="match status" value="1"/>
</dbReference>
<dbReference type="GO" id="GO:0022857">
    <property type="term" value="F:transmembrane transporter activity"/>
    <property type="evidence" value="ECO:0007669"/>
    <property type="project" value="InterPro"/>
</dbReference>
<dbReference type="RefSeq" id="WP_013427965.1">
    <property type="nucleotide sequence ID" value="NC_014666.1"/>
</dbReference>
<dbReference type="PANTHER" id="PTHR42718:SF9">
    <property type="entry name" value="MAJOR FACILITATOR SUPERFAMILY MULTIDRUG TRANSPORTER MFSC"/>
    <property type="match status" value="1"/>
</dbReference>
<dbReference type="NCBIfam" id="TIGR00711">
    <property type="entry name" value="efflux_EmrB"/>
    <property type="match status" value="1"/>
</dbReference>
<reference evidence="10 11" key="1">
    <citation type="submission" date="2010-10" db="EMBL/GenBank/DDBJ databases">
        <title>Complete sequence of Frankia sp. EuI1c.</title>
        <authorList>
            <consortium name="US DOE Joint Genome Institute"/>
            <person name="Lucas S."/>
            <person name="Copeland A."/>
            <person name="Lapidus A."/>
            <person name="Cheng J.-F."/>
            <person name="Bruce D."/>
            <person name="Goodwin L."/>
            <person name="Pitluck S."/>
            <person name="Chertkov O."/>
            <person name="Detter J.C."/>
            <person name="Han C."/>
            <person name="Tapia R."/>
            <person name="Land M."/>
            <person name="Hauser L."/>
            <person name="Jeffries C."/>
            <person name="Kyrpides N."/>
            <person name="Ivanova N."/>
            <person name="Mikhailova N."/>
            <person name="Beauchemin N."/>
            <person name="Sen A."/>
            <person name="Sur S.A."/>
            <person name="Gtari M."/>
            <person name="Wall L."/>
            <person name="Tisa L."/>
            <person name="Woyke T."/>
        </authorList>
    </citation>
    <scope>NUCLEOTIDE SEQUENCE [LARGE SCALE GENOMIC DNA]</scope>
    <source>
        <strain evidence="11">DSM 45817 / CECT 9037 / EuI1c</strain>
    </source>
</reference>
<keyword evidence="7 8" id="KW-0472">Membrane</keyword>
<name>E3IUN8_PSEI1</name>
<gene>
    <name evidence="10" type="ordered locus">FraEuI1c_6885</name>
</gene>
<dbReference type="InterPro" id="IPR020846">
    <property type="entry name" value="MFS_dom"/>
</dbReference>
<dbReference type="InterPro" id="IPR011701">
    <property type="entry name" value="MFS"/>
</dbReference>
<evidence type="ECO:0000259" key="9">
    <source>
        <dbReference type="PROSITE" id="PS50850"/>
    </source>
</evidence>
<dbReference type="HOGENOM" id="CLU_000960_28_2_11"/>
<protein>
    <submittedName>
        <fullName evidence="10">Drug resistance transporter, EmrB/QacA subfamily</fullName>
    </submittedName>
</protein>
<evidence type="ECO:0000256" key="7">
    <source>
        <dbReference type="ARBA" id="ARBA00023136"/>
    </source>
</evidence>
<feature type="transmembrane region" description="Helical" evidence="8">
    <location>
        <begin position="286"/>
        <end position="308"/>
    </location>
</feature>
<evidence type="ECO:0000256" key="5">
    <source>
        <dbReference type="ARBA" id="ARBA00022692"/>
    </source>
</evidence>
<feature type="transmembrane region" description="Helical" evidence="8">
    <location>
        <begin position="92"/>
        <end position="114"/>
    </location>
</feature>
<feature type="transmembrane region" description="Helical" evidence="8">
    <location>
        <begin position="157"/>
        <end position="177"/>
    </location>
</feature>
<feature type="transmembrane region" description="Helical" evidence="8">
    <location>
        <begin position="257"/>
        <end position="280"/>
    </location>
</feature>
<organism evidence="10 11">
    <name type="scientific">Pseudofrankia inefficax (strain DSM 45817 / CECT 9037 / DDB 130130 / EuI1c)</name>
    <name type="common">Frankia inefficax</name>
    <dbReference type="NCBI Taxonomy" id="298654"/>
    <lineage>
        <taxon>Bacteria</taxon>
        <taxon>Bacillati</taxon>
        <taxon>Actinomycetota</taxon>
        <taxon>Actinomycetes</taxon>
        <taxon>Frankiales</taxon>
        <taxon>Frankiaceae</taxon>
        <taxon>Pseudofrankia</taxon>
    </lineage>
</organism>
<keyword evidence="6 8" id="KW-1133">Transmembrane helix</keyword>
<feature type="domain" description="Major facilitator superfamily (MFS) profile" evidence="9">
    <location>
        <begin position="1"/>
        <end position="449"/>
    </location>
</feature>
<dbReference type="STRING" id="298654.FraEuI1c_6885"/>
<feature type="transmembrane region" description="Helical" evidence="8">
    <location>
        <begin position="425"/>
        <end position="448"/>
    </location>
</feature>
<dbReference type="Pfam" id="PF07690">
    <property type="entry name" value="MFS_1"/>
    <property type="match status" value="1"/>
</dbReference>
<feature type="transmembrane region" description="Helical" evidence="8">
    <location>
        <begin position="189"/>
        <end position="207"/>
    </location>
</feature>
<evidence type="ECO:0000256" key="1">
    <source>
        <dbReference type="ARBA" id="ARBA00004651"/>
    </source>
</evidence>
<dbReference type="Proteomes" id="UP000002484">
    <property type="component" value="Chromosome"/>
</dbReference>
<dbReference type="KEGG" id="fri:FraEuI1c_6885"/>
<feature type="transmembrane region" description="Helical" evidence="8">
    <location>
        <begin position="320"/>
        <end position="339"/>
    </location>
</feature>
<dbReference type="AlphaFoldDB" id="E3IUN8"/>
<evidence type="ECO:0000256" key="8">
    <source>
        <dbReference type="SAM" id="Phobius"/>
    </source>
</evidence>
<dbReference type="InterPro" id="IPR004638">
    <property type="entry name" value="EmrB-like"/>
</dbReference>
<dbReference type="InParanoid" id="E3IUN8"/>